<feature type="compositionally biased region" description="Basic and acidic residues" evidence="1">
    <location>
        <begin position="227"/>
        <end position="243"/>
    </location>
</feature>
<sequence length="361" mass="42302">MSVNLYGYHMRNPDARPPDPYCFICGGLVGFEDVYGRRCSRLVINPIELDFKNNPLEWGSIYREVFQVDPHGPVRLSSTGRYDAYSRDYLKVTWERDENNIYLPQDDNDFHPPTSEMINELYFFNSNNEEWYPHGHIAHASCWLLLERCIGLEKAENNLGILLEVCRERFHENPYGIQEYLDMEADWCNIPTSKPSPRWWNPLLMLYSPVKESGQFGFPVIHPDVKEDPRQSIPSESHEHSDRYPQVGFSQCPKQGSRGGEEENAQVASALITTTNIRNALVTFNWKIHDGYWKGRVHKSVIFELHDDQQLLHDNLNWKFLCLRVIELEQQPNARNRKRVLGLVDEIARRLDERVLSQRRN</sequence>
<name>A0A2B7XQ75_9EURO</name>
<accession>A0A2B7XQ75</accession>
<reference evidence="2 3" key="1">
    <citation type="submission" date="2017-10" db="EMBL/GenBank/DDBJ databases">
        <title>Comparative genomics in systemic dimorphic fungi from Ajellomycetaceae.</title>
        <authorList>
            <person name="Munoz J.F."/>
            <person name="Mcewen J.G."/>
            <person name="Clay O.K."/>
            <person name="Cuomo C.A."/>
        </authorList>
    </citation>
    <scope>NUCLEOTIDE SEQUENCE [LARGE SCALE GENOMIC DNA]</scope>
    <source>
        <strain evidence="2 3">UAMH5409</strain>
    </source>
</reference>
<protein>
    <submittedName>
        <fullName evidence="2">Uncharacterized protein</fullName>
    </submittedName>
</protein>
<dbReference type="EMBL" id="PDNB01000074">
    <property type="protein sequence ID" value="PGH11336.1"/>
    <property type="molecule type" value="Genomic_DNA"/>
</dbReference>
<proteinExistence type="predicted"/>
<organism evidence="2 3">
    <name type="scientific">Helicocarpus griseus UAMH5409</name>
    <dbReference type="NCBI Taxonomy" id="1447875"/>
    <lineage>
        <taxon>Eukaryota</taxon>
        <taxon>Fungi</taxon>
        <taxon>Dikarya</taxon>
        <taxon>Ascomycota</taxon>
        <taxon>Pezizomycotina</taxon>
        <taxon>Eurotiomycetes</taxon>
        <taxon>Eurotiomycetidae</taxon>
        <taxon>Onygenales</taxon>
        <taxon>Ajellomycetaceae</taxon>
        <taxon>Helicocarpus</taxon>
    </lineage>
</organism>
<evidence type="ECO:0000313" key="3">
    <source>
        <dbReference type="Proteomes" id="UP000223968"/>
    </source>
</evidence>
<dbReference type="AlphaFoldDB" id="A0A2B7XQ75"/>
<dbReference type="STRING" id="1447875.A0A2B7XQ75"/>
<evidence type="ECO:0000256" key="1">
    <source>
        <dbReference type="SAM" id="MobiDB-lite"/>
    </source>
</evidence>
<keyword evidence="3" id="KW-1185">Reference proteome</keyword>
<comment type="caution">
    <text evidence="2">The sequence shown here is derived from an EMBL/GenBank/DDBJ whole genome shotgun (WGS) entry which is preliminary data.</text>
</comment>
<dbReference type="Proteomes" id="UP000223968">
    <property type="component" value="Unassembled WGS sequence"/>
</dbReference>
<feature type="region of interest" description="Disordered" evidence="1">
    <location>
        <begin position="227"/>
        <end position="263"/>
    </location>
</feature>
<dbReference type="OrthoDB" id="4524525at2759"/>
<gene>
    <name evidence="2" type="ORF">AJ79_04952</name>
</gene>
<evidence type="ECO:0000313" key="2">
    <source>
        <dbReference type="EMBL" id="PGH11336.1"/>
    </source>
</evidence>